<sequence>MDGEGDYEKEKMAKRVFQRVATKVVRDSFSNARIQAIVNLHKRVKNINIKKTPEVKKMHLEAEELIQREVDWIMKDPKAWRWIYHHWAGSDFQGHRIETEEAKSGINPSFVDVYIEGHKGSDLENPEVFCDEQATKKLAKYKENLIQYHGPEFDWRAAAPDVEAIYYAGGGLPYGRWGLGDGALVYDRIPRPQRTSQGSSSRRPSRAQQEALQEETRRLQEETRRFREDNDYMMTYLATLSQKLGENVPEFRSPQPYPQVPPNYFSSPITQGPPLGDAQGWLGSNAREFRPTQPFPQVPPNYFSTPSGQGSPLGDAQGSQPSPNQIIPSGQGSEPQQWIYHTQGLPFGDASQSQPPPKLVYPGQPMMMYRGQQPMFYPASQPPYYMPWHSTAPPMTLLGRP</sequence>
<dbReference type="AlphaFoldDB" id="A0AAQ3SP93"/>
<reference evidence="2 3" key="1">
    <citation type="submission" date="2024-02" db="EMBL/GenBank/DDBJ databases">
        <title>High-quality chromosome-scale genome assembly of Pensacola bahiagrass (Paspalum notatum Flugge var. saurae).</title>
        <authorList>
            <person name="Vega J.M."/>
            <person name="Podio M."/>
            <person name="Orjuela J."/>
            <person name="Siena L.A."/>
            <person name="Pessino S.C."/>
            <person name="Combes M.C."/>
            <person name="Mariac C."/>
            <person name="Albertini E."/>
            <person name="Pupilli F."/>
            <person name="Ortiz J.P.A."/>
            <person name="Leblanc O."/>
        </authorList>
    </citation>
    <scope>NUCLEOTIDE SEQUENCE [LARGE SCALE GENOMIC DNA]</scope>
    <source>
        <strain evidence="2">R1</strain>
        <tissue evidence="2">Leaf</tissue>
    </source>
</reference>
<dbReference type="GO" id="GO:0032196">
    <property type="term" value="P:transposition"/>
    <property type="evidence" value="ECO:0007669"/>
    <property type="project" value="InterPro"/>
</dbReference>
<name>A0AAQ3SP93_PASNO</name>
<accession>A0AAQ3SP93</accession>
<evidence type="ECO:0000256" key="1">
    <source>
        <dbReference type="SAM" id="MobiDB-lite"/>
    </source>
</evidence>
<organism evidence="2 3">
    <name type="scientific">Paspalum notatum var. saurae</name>
    <dbReference type="NCBI Taxonomy" id="547442"/>
    <lineage>
        <taxon>Eukaryota</taxon>
        <taxon>Viridiplantae</taxon>
        <taxon>Streptophyta</taxon>
        <taxon>Embryophyta</taxon>
        <taxon>Tracheophyta</taxon>
        <taxon>Spermatophyta</taxon>
        <taxon>Magnoliopsida</taxon>
        <taxon>Liliopsida</taxon>
        <taxon>Poales</taxon>
        <taxon>Poaceae</taxon>
        <taxon>PACMAD clade</taxon>
        <taxon>Panicoideae</taxon>
        <taxon>Andropogonodae</taxon>
        <taxon>Paspaleae</taxon>
        <taxon>Paspalinae</taxon>
        <taxon>Paspalum</taxon>
    </lineage>
</organism>
<feature type="region of interest" description="Disordered" evidence="1">
    <location>
        <begin position="191"/>
        <end position="227"/>
    </location>
</feature>
<proteinExistence type="predicted"/>
<dbReference type="EMBL" id="CP144746">
    <property type="protein sequence ID" value="WVZ58223.1"/>
    <property type="molecule type" value="Genomic_DNA"/>
</dbReference>
<protein>
    <submittedName>
        <fullName evidence="2">Uncharacterized protein</fullName>
    </submittedName>
</protein>
<dbReference type="PANTHER" id="PTHR33157">
    <property type="entry name" value="AUTONOMOUS TRANSPOSABLE ELEMENT EN-1 MOSAIC PROTEIN-RELATED"/>
    <property type="match status" value="1"/>
</dbReference>
<keyword evidence="3" id="KW-1185">Reference proteome</keyword>
<dbReference type="PANTHER" id="PTHR33157:SF14">
    <property type="entry name" value="AUTONOMOUS TRANSPOSABLE ELEMENT EN-1 MOSAIC PROTEIN"/>
    <property type="match status" value="1"/>
</dbReference>
<dbReference type="InterPro" id="IPR039266">
    <property type="entry name" value="EN-1/SPM"/>
</dbReference>
<feature type="region of interest" description="Disordered" evidence="1">
    <location>
        <begin position="248"/>
        <end position="336"/>
    </location>
</feature>
<evidence type="ECO:0000313" key="2">
    <source>
        <dbReference type="EMBL" id="WVZ58223.1"/>
    </source>
</evidence>
<feature type="compositionally biased region" description="Basic and acidic residues" evidence="1">
    <location>
        <begin position="214"/>
        <end position="227"/>
    </location>
</feature>
<dbReference type="Proteomes" id="UP001341281">
    <property type="component" value="Chromosome 02"/>
</dbReference>
<feature type="compositionally biased region" description="Polar residues" evidence="1">
    <location>
        <begin position="193"/>
        <end position="202"/>
    </location>
</feature>
<evidence type="ECO:0000313" key="3">
    <source>
        <dbReference type="Proteomes" id="UP001341281"/>
    </source>
</evidence>
<feature type="compositionally biased region" description="Polar residues" evidence="1">
    <location>
        <begin position="317"/>
        <end position="336"/>
    </location>
</feature>
<gene>
    <name evidence="2" type="ORF">U9M48_008511</name>
</gene>